<proteinExistence type="predicted"/>
<dbReference type="InterPro" id="IPR036873">
    <property type="entry name" value="Rhodanese-like_dom_sf"/>
</dbReference>
<name>A0ABU2H8N2_9ACTN</name>
<comment type="caution">
    <text evidence="2">The sequence shown here is derived from an EMBL/GenBank/DDBJ whole genome shotgun (WGS) entry which is preliminary data.</text>
</comment>
<protein>
    <submittedName>
        <fullName evidence="2">Rhodanese-like domain-containing protein</fullName>
    </submittedName>
</protein>
<dbReference type="Proteomes" id="UP001250214">
    <property type="component" value="Unassembled WGS sequence"/>
</dbReference>
<dbReference type="SUPFAM" id="SSF52821">
    <property type="entry name" value="Rhodanese/Cell cycle control phosphatase"/>
    <property type="match status" value="1"/>
</dbReference>
<accession>A0ABU2H8N2</accession>
<dbReference type="Gene3D" id="3.40.250.10">
    <property type="entry name" value="Rhodanese-like domain"/>
    <property type="match status" value="1"/>
</dbReference>
<keyword evidence="3" id="KW-1185">Reference proteome</keyword>
<organism evidence="2 3">
    <name type="scientific">Lipingzhangella rawalii</name>
    <dbReference type="NCBI Taxonomy" id="2055835"/>
    <lineage>
        <taxon>Bacteria</taxon>
        <taxon>Bacillati</taxon>
        <taxon>Actinomycetota</taxon>
        <taxon>Actinomycetes</taxon>
        <taxon>Streptosporangiales</taxon>
        <taxon>Nocardiopsidaceae</taxon>
        <taxon>Lipingzhangella</taxon>
    </lineage>
</organism>
<dbReference type="PANTHER" id="PTHR43031:SF1">
    <property type="entry name" value="PYRIDINE NUCLEOTIDE-DISULPHIDE OXIDOREDUCTASE"/>
    <property type="match status" value="1"/>
</dbReference>
<dbReference type="Pfam" id="PF00581">
    <property type="entry name" value="Rhodanese"/>
    <property type="match status" value="1"/>
</dbReference>
<dbReference type="EMBL" id="JAVLVT010000006">
    <property type="protein sequence ID" value="MDS1271663.1"/>
    <property type="molecule type" value="Genomic_DNA"/>
</dbReference>
<sequence length="109" mass="11567">MSEPNIPEVDPTQVPADAYLLDVREPEEWQAGHAPQATHVPLGQLAAHAGEIPTDRHVYVICRSGGRSAQATQALNEGGWQASNVRGGMQQWASAGLAMTSVDGEPRVA</sequence>
<dbReference type="PROSITE" id="PS50206">
    <property type="entry name" value="RHODANESE_3"/>
    <property type="match status" value="1"/>
</dbReference>
<dbReference type="SMART" id="SM00450">
    <property type="entry name" value="RHOD"/>
    <property type="match status" value="1"/>
</dbReference>
<dbReference type="PANTHER" id="PTHR43031">
    <property type="entry name" value="FAD-DEPENDENT OXIDOREDUCTASE"/>
    <property type="match status" value="1"/>
</dbReference>
<evidence type="ECO:0000313" key="3">
    <source>
        <dbReference type="Proteomes" id="UP001250214"/>
    </source>
</evidence>
<evidence type="ECO:0000313" key="2">
    <source>
        <dbReference type="EMBL" id="MDS1271663.1"/>
    </source>
</evidence>
<reference evidence="3" key="1">
    <citation type="submission" date="2023-07" db="EMBL/GenBank/DDBJ databases">
        <title>Novel species in the genus Lipingzhangella isolated from Sambhar Salt Lake.</title>
        <authorList>
            <person name="Jiya N."/>
            <person name="Kajale S."/>
            <person name="Sharma A."/>
        </authorList>
    </citation>
    <scope>NUCLEOTIDE SEQUENCE [LARGE SCALE GENOMIC DNA]</scope>
    <source>
        <strain evidence="3">LS1_29</strain>
    </source>
</reference>
<dbReference type="CDD" id="cd00158">
    <property type="entry name" value="RHOD"/>
    <property type="match status" value="1"/>
</dbReference>
<evidence type="ECO:0000259" key="1">
    <source>
        <dbReference type="PROSITE" id="PS50206"/>
    </source>
</evidence>
<dbReference type="InterPro" id="IPR050229">
    <property type="entry name" value="GlpE_sulfurtransferase"/>
</dbReference>
<dbReference type="RefSeq" id="WP_310913206.1">
    <property type="nucleotide sequence ID" value="NZ_JAVLVT010000006.1"/>
</dbReference>
<gene>
    <name evidence="2" type="ORF">RIF23_15315</name>
</gene>
<dbReference type="InterPro" id="IPR001763">
    <property type="entry name" value="Rhodanese-like_dom"/>
</dbReference>
<feature type="domain" description="Rhodanese" evidence="1">
    <location>
        <begin position="14"/>
        <end position="101"/>
    </location>
</feature>